<feature type="short sequence motif" description="GXSXG" evidence="4">
    <location>
        <begin position="46"/>
        <end position="50"/>
    </location>
</feature>
<dbReference type="AlphaFoldDB" id="A0A4R2L274"/>
<dbReference type="InterPro" id="IPR016035">
    <property type="entry name" value="Acyl_Trfase/lysoPLipase"/>
</dbReference>
<dbReference type="OrthoDB" id="9802424at2"/>
<dbReference type="EMBL" id="SLWY01000013">
    <property type="protein sequence ID" value="TCO80564.1"/>
    <property type="molecule type" value="Genomic_DNA"/>
</dbReference>
<accession>A0A4R2L274</accession>
<feature type="domain" description="PNPLA" evidence="5">
    <location>
        <begin position="14"/>
        <end position="213"/>
    </location>
</feature>
<dbReference type="PROSITE" id="PS51635">
    <property type="entry name" value="PNPLA"/>
    <property type="match status" value="1"/>
</dbReference>
<dbReference type="PANTHER" id="PTHR14226">
    <property type="entry name" value="NEUROPATHY TARGET ESTERASE/SWISS CHEESE D.MELANOGASTER"/>
    <property type="match status" value="1"/>
</dbReference>
<dbReference type="InterPro" id="IPR050301">
    <property type="entry name" value="NTE"/>
</dbReference>
<proteinExistence type="predicted"/>
<feature type="active site" description="Proton acceptor" evidence="4">
    <location>
        <position position="200"/>
    </location>
</feature>
<dbReference type="RefSeq" id="WP_132543185.1">
    <property type="nucleotide sequence ID" value="NZ_SLWY01000013.1"/>
</dbReference>
<dbReference type="Gene3D" id="3.40.1090.10">
    <property type="entry name" value="Cytosolic phospholipase A2 catalytic domain"/>
    <property type="match status" value="2"/>
</dbReference>
<dbReference type="Proteomes" id="UP000295765">
    <property type="component" value="Unassembled WGS sequence"/>
</dbReference>
<organism evidence="6 7">
    <name type="scientific">Plasticicumulans lactativorans</name>
    <dbReference type="NCBI Taxonomy" id="1133106"/>
    <lineage>
        <taxon>Bacteria</taxon>
        <taxon>Pseudomonadati</taxon>
        <taxon>Pseudomonadota</taxon>
        <taxon>Gammaproteobacteria</taxon>
        <taxon>Candidatus Competibacteraceae</taxon>
        <taxon>Plasticicumulans</taxon>
    </lineage>
</organism>
<evidence type="ECO:0000259" key="5">
    <source>
        <dbReference type="PROSITE" id="PS51635"/>
    </source>
</evidence>
<feature type="short sequence motif" description="DGA/G" evidence="4">
    <location>
        <begin position="200"/>
        <end position="202"/>
    </location>
</feature>
<keyword evidence="7" id="KW-1185">Reference proteome</keyword>
<comment type="caution">
    <text evidence="6">The sequence shown here is derived from an EMBL/GenBank/DDBJ whole genome shotgun (WGS) entry which is preliminary data.</text>
</comment>
<keyword evidence="2 4" id="KW-0442">Lipid degradation</keyword>
<dbReference type="GO" id="GO:0016787">
    <property type="term" value="F:hydrolase activity"/>
    <property type="evidence" value="ECO:0007669"/>
    <property type="project" value="UniProtKB-UniRule"/>
</dbReference>
<dbReference type="InterPro" id="IPR002641">
    <property type="entry name" value="PNPLA_dom"/>
</dbReference>
<dbReference type="Pfam" id="PF01734">
    <property type="entry name" value="Patatin"/>
    <property type="match status" value="1"/>
</dbReference>
<evidence type="ECO:0000313" key="7">
    <source>
        <dbReference type="Proteomes" id="UP000295765"/>
    </source>
</evidence>
<sequence length="343" mass="38153">MTANPDFGLRRINIALQGGGAHGAFTWGVLDRLLEDGRIAVDAISGTSAGAMNAAVLASGLASGGPAGARAALDRFWRRIADAARLGPLQPSWMDRMLGTGNLDWSPLWFMFDTMTRFFSPYELNPMNVNPLRDVLIDVVDFERLRASTDVKLFLCATNVRRGRIRVFETAEITADTVLASACLPFLFQAVEIDGEHYWDGGYMGNPPIYPLIYNADSRDVLIIRINPIEIPKVPTTAREILDRVNTLSFNSSLMREMRAIDFVTKLIDQGALDPAQYKRMRIHSIDAEERMAKLSVSSKLNADWGFLQELRALGRERADAWLAQHFDDLGERSSVSIADVFL</sequence>
<dbReference type="GO" id="GO:0016042">
    <property type="term" value="P:lipid catabolic process"/>
    <property type="evidence" value="ECO:0007669"/>
    <property type="project" value="UniProtKB-UniRule"/>
</dbReference>
<name>A0A4R2L274_9GAMM</name>
<reference evidence="6 7" key="1">
    <citation type="submission" date="2019-03" db="EMBL/GenBank/DDBJ databases">
        <title>Genomic Encyclopedia of Type Strains, Phase IV (KMG-IV): sequencing the most valuable type-strain genomes for metagenomic binning, comparative biology and taxonomic classification.</title>
        <authorList>
            <person name="Goeker M."/>
        </authorList>
    </citation>
    <scope>NUCLEOTIDE SEQUENCE [LARGE SCALE GENOMIC DNA]</scope>
    <source>
        <strain evidence="6 7">DSM 25287</strain>
    </source>
</reference>
<evidence type="ECO:0000256" key="4">
    <source>
        <dbReference type="PROSITE-ProRule" id="PRU01161"/>
    </source>
</evidence>
<evidence type="ECO:0000256" key="2">
    <source>
        <dbReference type="ARBA" id="ARBA00022963"/>
    </source>
</evidence>
<feature type="short sequence motif" description="GXGXXG" evidence="4">
    <location>
        <begin position="18"/>
        <end position="23"/>
    </location>
</feature>
<evidence type="ECO:0000256" key="3">
    <source>
        <dbReference type="ARBA" id="ARBA00023098"/>
    </source>
</evidence>
<feature type="active site" description="Nucleophile" evidence="4">
    <location>
        <position position="48"/>
    </location>
</feature>
<keyword evidence="3 4" id="KW-0443">Lipid metabolism</keyword>
<dbReference type="SUPFAM" id="SSF52151">
    <property type="entry name" value="FabD/lysophospholipase-like"/>
    <property type="match status" value="1"/>
</dbReference>
<evidence type="ECO:0000313" key="6">
    <source>
        <dbReference type="EMBL" id="TCO80564.1"/>
    </source>
</evidence>
<evidence type="ECO:0000256" key="1">
    <source>
        <dbReference type="ARBA" id="ARBA00022801"/>
    </source>
</evidence>
<dbReference type="PANTHER" id="PTHR14226:SF78">
    <property type="entry name" value="SLR0060 PROTEIN"/>
    <property type="match status" value="1"/>
</dbReference>
<keyword evidence="1 4" id="KW-0378">Hydrolase</keyword>
<gene>
    <name evidence="6" type="ORF">EV699_11342</name>
</gene>
<protein>
    <submittedName>
        <fullName evidence="6">NTE family protein</fullName>
    </submittedName>
</protein>